<dbReference type="AlphaFoldDB" id="A0A6L7G7W4"/>
<accession>A0A6L7G7W4</accession>
<evidence type="ECO:0000313" key="3">
    <source>
        <dbReference type="Proteomes" id="UP000477911"/>
    </source>
</evidence>
<dbReference type="PIRSF" id="PIRSF031900">
    <property type="entry name" value="UCP031900"/>
    <property type="match status" value="1"/>
</dbReference>
<evidence type="ECO:0000313" key="2">
    <source>
        <dbReference type="EMBL" id="MXN20115.1"/>
    </source>
</evidence>
<feature type="domain" description="Phytase-like" evidence="1">
    <location>
        <begin position="27"/>
        <end position="260"/>
    </location>
</feature>
<sequence>MTGSCAMIRAMDPENGTLLPLPAAEKSFGGFSALEVSTDGQRFSILSDRGRFVEGRLLRDRTGALRGVHYDKAVWPGGDLTRRHRLDSEGLADLPDGRIALSTENRGLYMMDPDTFALTRLPSPPDEATLRANRKYEALAAGPDGTLYTMPEKPSRAEGTLAPLWAFDGKGWRAVRQIPLSDHYLLAGADVGPDGALYVLERSWLLTFRSRVRRFDLRHPEQPGTVVWKTDAYPLHNFEGLAVWQAPEGLRMTLVSDNNFLPELGQSLLEVALPAPGA</sequence>
<dbReference type="Proteomes" id="UP000477911">
    <property type="component" value="Unassembled WGS sequence"/>
</dbReference>
<proteinExistence type="predicted"/>
<reference evidence="2 3" key="1">
    <citation type="submission" date="2019-12" db="EMBL/GenBank/DDBJ databases">
        <authorList>
            <person name="Li M."/>
        </authorList>
    </citation>
    <scope>NUCLEOTIDE SEQUENCE [LARGE SCALE GENOMIC DNA]</scope>
    <source>
        <strain evidence="2 3">GBMRC 2024</strain>
    </source>
</reference>
<keyword evidence="3" id="KW-1185">Reference proteome</keyword>
<gene>
    <name evidence="2" type="ORF">GR170_19950</name>
</gene>
<evidence type="ECO:0000259" key="1">
    <source>
        <dbReference type="Pfam" id="PF13449"/>
    </source>
</evidence>
<organism evidence="2 3">
    <name type="scientific">Pseudooceanicola albus</name>
    <dbReference type="NCBI Taxonomy" id="2692189"/>
    <lineage>
        <taxon>Bacteria</taxon>
        <taxon>Pseudomonadati</taxon>
        <taxon>Pseudomonadota</taxon>
        <taxon>Alphaproteobacteria</taxon>
        <taxon>Rhodobacterales</taxon>
        <taxon>Paracoccaceae</taxon>
        <taxon>Pseudooceanicola</taxon>
    </lineage>
</organism>
<dbReference type="EMBL" id="WUMU01000023">
    <property type="protein sequence ID" value="MXN20115.1"/>
    <property type="molecule type" value="Genomic_DNA"/>
</dbReference>
<dbReference type="InterPro" id="IPR014567">
    <property type="entry name" value="UCP031900"/>
</dbReference>
<name>A0A6L7G7W4_9RHOB</name>
<dbReference type="InterPro" id="IPR027372">
    <property type="entry name" value="Phytase-like_dom"/>
</dbReference>
<comment type="caution">
    <text evidence="2">The sequence shown here is derived from an EMBL/GenBank/DDBJ whole genome shotgun (WGS) entry which is preliminary data.</text>
</comment>
<dbReference type="Pfam" id="PF13449">
    <property type="entry name" value="Phytase-like"/>
    <property type="match status" value="1"/>
</dbReference>
<dbReference type="SUPFAM" id="SSF63829">
    <property type="entry name" value="Calcium-dependent phosphotriesterase"/>
    <property type="match status" value="1"/>
</dbReference>
<protein>
    <submittedName>
        <fullName evidence="2">Esterase-like activity of phytase family protein</fullName>
    </submittedName>
</protein>